<dbReference type="Proteomes" id="UP000224401">
    <property type="component" value="Segment"/>
</dbReference>
<gene>
    <name evidence="1" type="ORF">vBDshSR5C_118</name>
</gene>
<organism evidence="1 2">
    <name type="scientific">Dinoroseobacter phage vB_DshS-R5C</name>
    <dbReference type="NCBI Taxonomy" id="1965368"/>
    <lineage>
        <taxon>Viruses</taxon>
        <taxon>Duplodnaviria</taxon>
        <taxon>Heunggongvirae</taxon>
        <taxon>Uroviricota</taxon>
        <taxon>Caudoviricetes</taxon>
        <taxon>Nanhaivirus</taxon>
        <taxon>Nanhaivirus D5C</taxon>
    </lineage>
</organism>
<sequence>MTEYSEPSFEQNAASVTQRALTAAQKDKFDLSHWACVVTIGGQAQINAPGWEITEIVPDVWQAVAISSRYRFCGQGNTPKYALEDAVKGMREFREELDRHLESV</sequence>
<keyword evidence="2" id="KW-1185">Reference proteome</keyword>
<reference evidence="1 2" key="1">
    <citation type="submission" date="2017-02" db="EMBL/GenBank/DDBJ databases">
        <title>A novel roseosiphophage isolated from the oligotrophic South China Sea.</title>
        <authorList>
            <person name="Yang Y."/>
            <person name="Cai L."/>
            <person name="Zhang R."/>
        </authorList>
    </citation>
    <scope>NUCLEOTIDE SEQUENCE [LARGE SCALE GENOMIC DNA]</scope>
</reference>
<evidence type="ECO:0000313" key="2">
    <source>
        <dbReference type="Proteomes" id="UP000224401"/>
    </source>
</evidence>
<dbReference type="EMBL" id="KY606587">
    <property type="protein sequence ID" value="ARB06172.1"/>
    <property type="molecule type" value="Genomic_DNA"/>
</dbReference>
<evidence type="ECO:0000313" key="1">
    <source>
        <dbReference type="EMBL" id="ARB06172.1"/>
    </source>
</evidence>
<protein>
    <submittedName>
        <fullName evidence="1">Uncharacterized protein</fullName>
    </submittedName>
</protein>
<accession>A0A1V0DYD2</accession>
<name>A0A1V0DYD2_9CAUD</name>
<proteinExistence type="predicted"/>